<keyword evidence="2" id="KW-0238">DNA-binding</keyword>
<dbReference type="InterPro" id="IPR036390">
    <property type="entry name" value="WH_DNA-bd_sf"/>
</dbReference>
<dbReference type="PRINTS" id="PR00035">
    <property type="entry name" value="HTHGNTR"/>
</dbReference>
<sequence>MDTEPMYIQLQQDLLRSIQNREFEQGSRFPSERELSQKFRTSRVTMRKAIDRLVQMGVLERRGTSGTYLPDRLFDRPISEHVAYSISDVVEKAGHVPGSKLLFFERKVADKATAAKLSIAVGDPIISIQRQRTVDGIPVCVEFSLIPARMVPGLSAADVIENKSLYAHLRDTYQLNLHNKSSSISIHRATEAEAEFLNLSAGASVLRFDGVTETIDGIPFEHLRSLNHPDYVSFSIEHRDYNASEATASPITMMMGGRTPHKGG</sequence>
<dbReference type="Gene3D" id="1.10.10.10">
    <property type="entry name" value="Winged helix-like DNA-binding domain superfamily/Winged helix DNA-binding domain"/>
    <property type="match status" value="1"/>
</dbReference>
<dbReference type="SMART" id="SM00345">
    <property type="entry name" value="HTH_GNTR"/>
    <property type="match status" value="1"/>
</dbReference>
<dbReference type="InterPro" id="IPR036388">
    <property type="entry name" value="WH-like_DNA-bd_sf"/>
</dbReference>
<organism evidence="5">
    <name type="scientific">Agrobacterium tumefaciens</name>
    <dbReference type="NCBI Taxonomy" id="358"/>
    <lineage>
        <taxon>Bacteria</taxon>
        <taxon>Pseudomonadati</taxon>
        <taxon>Pseudomonadota</taxon>
        <taxon>Alphaproteobacteria</taxon>
        <taxon>Hyphomicrobiales</taxon>
        <taxon>Rhizobiaceae</taxon>
        <taxon>Rhizobium/Agrobacterium group</taxon>
        <taxon>Agrobacterium</taxon>
        <taxon>Agrobacterium tumefaciens complex</taxon>
    </lineage>
</organism>
<reference evidence="5" key="1">
    <citation type="journal article" date="2014" name="J. Bacteriol.">
        <title>Quorum-dependent mannopine-inducible conjugative transfer of an Agrobacterium opine-catabolic plasmid.</title>
        <authorList>
            <person name="Wetzel M.E."/>
            <person name="Kim K.S."/>
            <person name="Miller M."/>
            <person name="Olsen G.J."/>
            <person name="Farrand S.K."/>
        </authorList>
    </citation>
    <scope>NUCLEOTIDE SEQUENCE</scope>
    <source>
        <strain evidence="5">F64/95</strain>
        <plasmid evidence="5">pAoF64/95</plasmid>
    </source>
</reference>
<accession>K7WN46</accession>
<feature type="domain" description="HTH gntR-type" evidence="4">
    <location>
        <begin position="4"/>
        <end position="72"/>
    </location>
</feature>
<dbReference type="SUPFAM" id="SSF64288">
    <property type="entry name" value="Chorismate lyase-like"/>
    <property type="match status" value="1"/>
</dbReference>
<dbReference type="SMART" id="SM00866">
    <property type="entry name" value="UTRA"/>
    <property type="match status" value="1"/>
</dbReference>
<dbReference type="EMBL" id="JX683454">
    <property type="protein sequence ID" value="AFX65620.1"/>
    <property type="molecule type" value="Genomic_DNA"/>
</dbReference>
<dbReference type="InterPro" id="IPR011663">
    <property type="entry name" value="UTRA"/>
</dbReference>
<evidence type="ECO:0000256" key="1">
    <source>
        <dbReference type="ARBA" id="ARBA00023015"/>
    </source>
</evidence>
<evidence type="ECO:0000256" key="2">
    <source>
        <dbReference type="ARBA" id="ARBA00023125"/>
    </source>
</evidence>
<dbReference type="PANTHER" id="PTHR44846:SF1">
    <property type="entry name" value="MANNOSYL-D-GLYCERATE TRANSPORT_METABOLISM SYSTEM REPRESSOR MNGR-RELATED"/>
    <property type="match status" value="1"/>
</dbReference>
<keyword evidence="1" id="KW-0805">Transcription regulation</keyword>
<dbReference type="CDD" id="cd07377">
    <property type="entry name" value="WHTH_GntR"/>
    <property type="match status" value="1"/>
</dbReference>
<dbReference type="PANTHER" id="PTHR44846">
    <property type="entry name" value="MANNOSYL-D-GLYCERATE TRANSPORT/METABOLISM SYSTEM REPRESSOR MNGR-RELATED"/>
    <property type="match status" value="1"/>
</dbReference>
<dbReference type="GO" id="GO:0045892">
    <property type="term" value="P:negative regulation of DNA-templated transcription"/>
    <property type="evidence" value="ECO:0007669"/>
    <property type="project" value="TreeGrafter"/>
</dbReference>
<name>K7WN46_AGRTU</name>
<dbReference type="Pfam" id="PF00392">
    <property type="entry name" value="GntR"/>
    <property type="match status" value="1"/>
</dbReference>
<evidence type="ECO:0000313" key="5">
    <source>
        <dbReference type="EMBL" id="AFX65620.1"/>
    </source>
</evidence>
<dbReference type="InterPro" id="IPR000524">
    <property type="entry name" value="Tscrpt_reg_HTH_GntR"/>
</dbReference>
<evidence type="ECO:0000259" key="4">
    <source>
        <dbReference type="PROSITE" id="PS50949"/>
    </source>
</evidence>
<dbReference type="InterPro" id="IPR028978">
    <property type="entry name" value="Chorismate_lyase_/UTRA_dom_sf"/>
</dbReference>
<dbReference type="AlphaFoldDB" id="K7WN46"/>
<evidence type="ECO:0000256" key="3">
    <source>
        <dbReference type="ARBA" id="ARBA00023163"/>
    </source>
</evidence>
<dbReference type="SUPFAM" id="SSF46785">
    <property type="entry name" value="Winged helix' DNA-binding domain"/>
    <property type="match status" value="1"/>
</dbReference>
<dbReference type="GO" id="GO:0003700">
    <property type="term" value="F:DNA-binding transcription factor activity"/>
    <property type="evidence" value="ECO:0007669"/>
    <property type="project" value="InterPro"/>
</dbReference>
<keyword evidence="3" id="KW-0804">Transcription</keyword>
<proteinExistence type="predicted"/>
<protein>
    <submittedName>
        <fullName evidence="5">Mannopine regulated transfer protein</fullName>
    </submittedName>
</protein>
<dbReference type="PROSITE" id="PS50949">
    <property type="entry name" value="HTH_GNTR"/>
    <property type="match status" value="1"/>
</dbReference>
<geneLocation type="plasmid" evidence="5">
    <name>pAoF64/95</name>
</geneLocation>
<keyword evidence="5" id="KW-0614">Plasmid</keyword>
<gene>
    <name evidence="5" type="primary">mrtR</name>
</gene>
<dbReference type="InterPro" id="IPR050679">
    <property type="entry name" value="Bact_HTH_transcr_reg"/>
</dbReference>
<dbReference type="GO" id="GO:0003677">
    <property type="term" value="F:DNA binding"/>
    <property type="evidence" value="ECO:0007669"/>
    <property type="project" value="UniProtKB-KW"/>
</dbReference>
<dbReference type="Pfam" id="PF07702">
    <property type="entry name" value="UTRA"/>
    <property type="match status" value="1"/>
</dbReference>
<dbReference type="Gene3D" id="3.40.1410.10">
    <property type="entry name" value="Chorismate lyase-like"/>
    <property type="match status" value="1"/>
</dbReference>